<evidence type="ECO:0000313" key="2">
    <source>
        <dbReference type="EMBL" id="KAG0719708.1"/>
    </source>
</evidence>
<reference evidence="2" key="1">
    <citation type="submission" date="2020-07" db="EMBL/GenBank/DDBJ databases">
        <title>The High-quality genome of the commercially important snow crab, Chionoecetes opilio.</title>
        <authorList>
            <person name="Jeong J.-H."/>
            <person name="Ryu S."/>
        </authorList>
    </citation>
    <scope>NUCLEOTIDE SEQUENCE</scope>
    <source>
        <strain evidence="2">MADBK_172401_WGS</strain>
        <tissue evidence="2">Digestive gland</tissue>
    </source>
</reference>
<dbReference type="AlphaFoldDB" id="A0A8J4Y1Y5"/>
<dbReference type="Proteomes" id="UP000770661">
    <property type="component" value="Unassembled WGS sequence"/>
</dbReference>
<gene>
    <name evidence="2" type="ORF">GWK47_049936</name>
</gene>
<name>A0A8J4Y1Y5_CHIOP</name>
<feature type="compositionally biased region" description="Pro residues" evidence="1">
    <location>
        <begin position="66"/>
        <end position="78"/>
    </location>
</feature>
<evidence type="ECO:0000256" key="1">
    <source>
        <dbReference type="SAM" id="MobiDB-lite"/>
    </source>
</evidence>
<proteinExistence type="predicted"/>
<protein>
    <submittedName>
        <fullName evidence="2">Uncharacterized protein</fullName>
    </submittedName>
</protein>
<accession>A0A8J4Y1Y5</accession>
<feature type="region of interest" description="Disordered" evidence="1">
    <location>
        <begin position="59"/>
        <end position="93"/>
    </location>
</feature>
<comment type="caution">
    <text evidence="2">The sequence shown here is derived from an EMBL/GenBank/DDBJ whole genome shotgun (WGS) entry which is preliminary data.</text>
</comment>
<sequence length="93" mass="10552">MEEGSRSVTWYATATDENPSPFHQVTSKVVSRLIRLRLGVPMASQILQTARPMPVLLRNEDDPLHHYPPPMPSDPGPPHHVAWIPDTETKQRH</sequence>
<keyword evidence="3" id="KW-1185">Reference proteome</keyword>
<organism evidence="2 3">
    <name type="scientific">Chionoecetes opilio</name>
    <name type="common">Atlantic snow crab</name>
    <name type="synonym">Cancer opilio</name>
    <dbReference type="NCBI Taxonomy" id="41210"/>
    <lineage>
        <taxon>Eukaryota</taxon>
        <taxon>Metazoa</taxon>
        <taxon>Ecdysozoa</taxon>
        <taxon>Arthropoda</taxon>
        <taxon>Crustacea</taxon>
        <taxon>Multicrustacea</taxon>
        <taxon>Malacostraca</taxon>
        <taxon>Eumalacostraca</taxon>
        <taxon>Eucarida</taxon>
        <taxon>Decapoda</taxon>
        <taxon>Pleocyemata</taxon>
        <taxon>Brachyura</taxon>
        <taxon>Eubrachyura</taxon>
        <taxon>Majoidea</taxon>
        <taxon>Majidae</taxon>
        <taxon>Chionoecetes</taxon>
    </lineage>
</organism>
<feature type="region of interest" description="Disordered" evidence="1">
    <location>
        <begin position="1"/>
        <end position="22"/>
    </location>
</feature>
<evidence type="ECO:0000313" key="3">
    <source>
        <dbReference type="Proteomes" id="UP000770661"/>
    </source>
</evidence>
<dbReference type="EMBL" id="JACEEZ010014106">
    <property type="protein sequence ID" value="KAG0719708.1"/>
    <property type="molecule type" value="Genomic_DNA"/>
</dbReference>